<dbReference type="HOGENOM" id="CLU_006842_7_6_1"/>
<keyword evidence="4 6" id="KW-0720">Serine protease</keyword>
<evidence type="ECO:0000313" key="9">
    <source>
        <dbReference type="EMBL" id="EDW54298.1"/>
    </source>
</evidence>
<dbReference type="InterPro" id="IPR050430">
    <property type="entry name" value="Peptidase_S1"/>
</dbReference>
<keyword evidence="5" id="KW-1015">Disulfide bond</keyword>
<dbReference type="Proteomes" id="UP000001292">
    <property type="component" value="Unassembled WGS sequence"/>
</dbReference>
<dbReference type="InterPro" id="IPR009003">
    <property type="entry name" value="Peptidase_S1_PA"/>
</dbReference>
<proteinExistence type="predicted"/>
<evidence type="ECO:0000259" key="8">
    <source>
        <dbReference type="PROSITE" id="PS50240"/>
    </source>
</evidence>
<keyword evidence="1 6" id="KW-0645">Protease</keyword>
<dbReference type="SMART" id="SM00020">
    <property type="entry name" value="Tryp_SPc"/>
    <property type="match status" value="1"/>
</dbReference>
<organism evidence="10">
    <name type="scientific">Drosophila sechellia</name>
    <name type="common">Fruit fly</name>
    <dbReference type="NCBI Taxonomy" id="7238"/>
    <lineage>
        <taxon>Eukaryota</taxon>
        <taxon>Metazoa</taxon>
        <taxon>Ecdysozoa</taxon>
        <taxon>Arthropoda</taxon>
        <taxon>Hexapoda</taxon>
        <taxon>Insecta</taxon>
        <taxon>Pterygota</taxon>
        <taxon>Neoptera</taxon>
        <taxon>Endopterygota</taxon>
        <taxon>Diptera</taxon>
        <taxon>Brachycera</taxon>
        <taxon>Muscomorpha</taxon>
        <taxon>Ephydroidea</taxon>
        <taxon>Drosophilidae</taxon>
        <taxon>Drosophila</taxon>
        <taxon>Sophophora</taxon>
    </lineage>
</organism>
<feature type="domain" description="Peptidase S1" evidence="8">
    <location>
        <begin position="1"/>
        <end position="181"/>
    </location>
</feature>
<evidence type="ECO:0000256" key="1">
    <source>
        <dbReference type="ARBA" id="ARBA00022670"/>
    </source>
</evidence>
<dbReference type="PANTHER" id="PTHR24276:SF98">
    <property type="entry name" value="FI18310P1-RELATED"/>
    <property type="match status" value="1"/>
</dbReference>
<evidence type="ECO:0000256" key="6">
    <source>
        <dbReference type="RuleBase" id="RU363034"/>
    </source>
</evidence>
<evidence type="ECO:0000256" key="7">
    <source>
        <dbReference type="SAM" id="SignalP"/>
    </source>
</evidence>
<dbReference type="SUPFAM" id="SSF50494">
    <property type="entry name" value="Trypsin-like serine proteases"/>
    <property type="match status" value="1"/>
</dbReference>
<name>B4I191_DROSE</name>
<feature type="signal peptide" evidence="7">
    <location>
        <begin position="1"/>
        <end position="17"/>
    </location>
</feature>
<dbReference type="GO" id="GO:0004252">
    <property type="term" value="F:serine-type endopeptidase activity"/>
    <property type="evidence" value="ECO:0007669"/>
    <property type="project" value="InterPro"/>
</dbReference>
<keyword evidence="2 7" id="KW-0732">Signal</keyword>
<reference evidence="9 10" key="1">
    <citation type="journal article" date="2007" name="Nature">
        <title>Evolution of genes and genomes on the Drosophila phylogeny.</title>
        <authorList>
            <consortium name="Drosophila 12 Genomes Consortium"/>
            <person name="Clark A.G."/>
            <person name="Eisen M.B."/>
            <person name="Smith D.R."/>
            <person name="Bergman C.M."/>
            <person name="Oliver B."/>
            <person name="Markow T.A."/>
            <person name="Kaufman T.C."/>
            <person name="Kellis M."/>
            <person name="Gelbart W."/>
            <person name="Iyer V.N."/>
            <person name="Pollard D.A."/>
            <person name="Sackton T.B."/>
            <person name="Larracuente A.M."/>
            <person name="Singh N.D."/>
            <person name="Abad J.P."/>
            <person name="Abt D.N."/>
            <person name="Adryan B."/>
            <person name="Aguade M."/>
            <person name="Akashi H."/>
            <person name="Anderson W.W."/>
            <person name="Aquadro C.F."/>
            <person name="Ardell D.H."/>
            <person name="Arguello R."/>
            <person name="Artieri C.G."/>
            <person name="Barbash D.A."/>
            <person name="Barker D."/>
            <person name="Barsanti P."/>
            <person name="Batterham P."/>
            <person name="Batzoglou S."/>
            <person name="Begun D."/>
            <person name="Bhutkar A."/>
            <person name="Blanco E."/>
            <person name="Bosak S.A."/>
            <person name="Bradley R.K."/>
            <person name="Brand A.D."/>
            <person name="Brent M.R."/>
            <person name="Brooks A.N."/>
            <person name="Brown R.H."/>
            <person name="Butlin R.K."/>
            <person name="Caggese C."/>
            <person name="Calvi B.R."/>
            <person name="Bernardo de Carvalho A."/>
            <person name="Caspi A."/>
            <person name="Castrezana S."/>
            <person name="Celniker S.E."/>
            <person name="Chang J.L."/>
            <person name="Chapple C."/>
            <person name="Chatterji S."/>
            <person name="Chinwalla A."/>
            <person name="Civetta A."/>
            <person name="Clifton S.W."/>
            <person name="Comeron J.M."/>
            <person name="Costello J.C."/>
            <person name="Coyne J.A."/>
            <person name="Daub J."/>
            <person name="David R.G."/>
            <person name="Delcher A.L."/>
            <person name="Delehaunty K."/>
            <person name="Do C.B."/>
            <person name="Ebling H."/>
            <person name="Edwards K."/>
            <person name="Eickbush T."/>
            <person name="Evans J.D."/>
            <person name="Filipski A."/>
            <person name="Findeiss S."/>
            <person name="Freyhult E."/>
            <person name="Fulton L."/>
            <person name="Fulton R."/>
            <person name="Garcia A.C."/>
            <person name="Gardiner A."/>
            <person name="Garfield D.A."/>
            <person name="Garvin B.E."/>
            <person name="Gibson G."/>
            <person name="Gilbert D."/>
            <person name="Gnerre S."/>
            <person name="Godfrey J."/>
            <person name="Good R."/>
            <person name="Gotea V."/>
            <person name="Gravely B."/>
            <person name="Greenberg A.J."/>
            <person name="Griffiths-Jones S."/>
            <person name="Gross S."/>
            <person name="Guigo R."/>
            <person name="Gustafson E.A."/>
            <person name="Haerty W."/>
            <person name="Hahn M.W."/>
            <person name="Halligan D.L."/>
            <person name="Halpern A.L."/>
            <person name="Halter G.M."/>
            <person name="Han M.V."/>
            <person name="Heger A."/>
            <person name="Hillier L."/>
            <person name="Hinrichs A.S."/>
            <person name="Holmes I."/>
            <person name="Hoskins R.A."/>
            <person name="Hubisz M.J."/>
            <person name="Hultmark D."/>
            <person name="Huntley M.A."/>
            <person name="Jaffe D.B."/>
            <person name="Jagadeeshan S."/>
            <person name="Jeck W.R."/>
            <person name="Johnson J."/>
            <person name="Jones C.D."/>
            <person name="Jordan W.C."/>
            <person name="Karpen G.H."/>
            <person name="Kataoka E."/>
            <person name="Keightley P.D."/>
            <person name="Kheradpour P."/>
            <person name="Kirkness E.F."/>
            <person name="Koerich L.B."/>
            <person name="Kristiansen K."/>
            <person name="Kudrna D."/>
            <person name="Kulathinal R.J."/>
            <person name="Kumar S."/>
            <person name="Kwok R."/>
            <person name="Lander E."/>
            <person name="Langley C.H."/>
            <person name="Lapoint R."/>
            <person name="Lazzaro B.P."/>
            <person name="Lee S.J."/>
            <person name="Levesque L."/>
            <person name="Li R."/>
            <person name="Lin C.F."/>
            <person name="Lin M.F."/>
            <person name="Lindblad-Toh K."/>
            <person name="Llopart A."/>
            <person name="Long M."/>
            <person name="Low L."/>
            <person name="Lozovsky E."/>
            <person name="Lu J."/>
            <person name="Luo M."/>
            <person name="Machado C.A."/>
            <person name="Makalowski W."/>
            <person name="Marzo M."/>
            <person name="Matsuda M."/>
            <person name="Matzkin L."/>
            <person name="McAllister B."/>
            <person name="McBride C.S."/>
            <person name="McKernan B."/>
            <person name="McKernan K."/>
            <person name="Mendez-Lago M."/>
            <person name="Minx P."/>
            <person name="Mollenhauer M.U."/>
            <person name="Montooth K."/>
            <person name="Mount S.M."/>
            <person name="Mu X."/>
            <person name="Myers E."/>
            <person name="Negre B."/>
            <person name="Newfeld S."/>
            <person name="Nielsen R."/>
            <person name="Noor M.A."/>
            <person name="O'Grady P."/>
            <person name="Pachter L."/>
            <person name="Papaceit M."/>
            <person name="Parisi M.J."/>
            <person name="Parisi M."/>
            <person name="Parts L."/>
            <person name="Pedersen J.S."/>
            <person name="Pesole G."/>
            <person name="Phillippy A.M."/>
            <person name="Ponting C.P."/>
            <person name="Pop M."/>
            <person name="Porcelli D."/>
            <person name="Powell J.R."/>
            <person name="Prohaska S."/>
            <person name="Pruitt K."/>
            <person name="Puig M."/>
            <person name="Quesneville H."/>
            <person name="Ram K.R."/>
            <person name="Rand D."/>
            <person name="Rasmussen M.D."/>
            <person name="Reed L.K."/>
            <person name="Reenan R."/>
            <person name="Reily A."/>
            <person name="Remington K.A."/>
            <person name="Rieger T.T."/>
            <person name="Ritchie M.G."/>
            <person name="Robin C."/>
            <person name="Rogers Y.H."/>
            <person name="Rohde C."/>
            <person name="Rozas J."/>
            <person name="Rubenfield M.J."/>
            <person name="Ruiz A."/>
            <person name="Russo S."/>
            <person name="Salzberg S.L."/>
            <person name="Sanchez-Gracia A."/>
            <person name="Saranga D.J."/>
            <person name="Sato H."/>
            <person name="Schaeffer S.W."/>
            <person name="Schatz M.C."/>
            <person name="Schlenke T."/>
            <person name="Schwartz R."/>
            <person name="Segarra C."/>
            <person name="Singh R.S."/>
            <person name="Sirot L."/>
            <person name="Sirota M."/>
            <person name="Sisneros N.B."/>
            <person name="Smith C.D."/>
            <person name="Smith T.F."/>
            <person name="Spieth J."/>
            <person name="Stage D.E."/>
            <person name="Stark A."/>
            <person name="Stephan W."/>
            <person name="Strausberg R.L."/>
            <person name="Strempel S."/>
            <person name="Sturgill D."/>
            <person name="Sutton G."/>
            <person name="Sutton G.G."/>
            <person name="Tao W."/>
            <person name="Teichmann S."/>
            <person name="Tobari Y.N."/>
            <person name="Tomimura Y."/>
            <person name="Tsolas J.M."/>
            <person name="Valente V.L."/>
            <person name="Venter E."/>
            <person name="Venter J.C."/>
            <person name="Vicario S."/>
            <person name="Vieira F.G."/>
            <person name="Vilella A.J."/>
            <person name="Villasante A."/>
            <person name="Walenz B."/>
            <person name="Wang J."/>
            <person name="Wasserman M."/>
            <person name="Watts T."/>
            <person name="Wilson D."/>
            <person name="Wilson R.K."/>
            <person name="Wing R.A."/>
            <person name="Wolfner M.F."/>
            <person name="Wong A."/>
            <person name="Wong G.K."/>
            <person name="Wu C.I."/>
            <person name="Wu G."/>
            <person name="Yamamoto D."/>
            <person name="Yang H.P."/>
            <person name="Yang S.P."/>
            <person name="Yorke J.A."/>
            <person name="Yoshida K."/>
            <person name="Zdobnov E."/>
            <person name="Zhang P."/>
            <person name="Zhang Y."/>
            <person name="Zimin A.V."/>
            <person name="Baldwin J."/>
            <person name="Abdouelleil A."/>
            <person name="Abdulkadir J."/>
            <person name="Abebe A."/>
            <person name="Abera B."/>
            <person name="Abreu J."/>
            <person name="Acer S.C."/>
            <person name="Aftuck L."/>
            <person name="Alexander A."/>
            <person name="An P."/>
            <person name="Anderson E."/>
            <person name="Anderson S."/>
            <person name="Arachi H."/>
            <person name="Azer M."/>
            <person name="Bachantsang P."/>
            <person name="Barry A."/>
            <person name="Bayul T."/>
            <person name="Berlin A."/>
            <person name="Bessette D."/>
            <person name="Bloom T."/>
            <person name="Blye J."/>
            <person name="Boguslavskiy L."/>
            <person name="Bonnet C."/>
            <person name="Boukhgalter B."/>
            <person name="Bourzgui I."/>
            <person name="Brown A."/>
            <person name="Cahill P."/>
            <person name="Channer S."/>
            <person name="Cheshatsang Y."/>
            <person name="Chuda L."/>
            <person name="Citroen M."/>
            <person name="Collymore A."/>
            <person name="Cooke P."/>
            <person name="Costello M."/>
            <person name="D'Aco K."/>
            <person name="Daza R."/>
            <person name="De Haan G."/>
            <person name="DeGray S."/>
            <person name="DeMaso C."/>
            <person name="Dhargay N."/>
            <person name="Dooley K."/>
            <person name="Dooley E."/>
            <person name="Doricent M."/>
            <person name="Dorje P."/>
            <person name="Dorjee K."/>
            <person name="Dupes A."/>
            <person name="Elong R."/>
            <person name="Falk J."/>
            <person name="Farina A."/>
            <person name="Faro S."/>
            <person name="Ferguson D."/>
            <person name="Fisher S."/>
            <person name="Foley C.D."/>
            <person name="Franke A."/>
            <person name="Friedrich D."/>
            <person name="Gadbois L."/>
            <person name="Gearin G."/>
            <person name="Gearin C.R."/>
            <person name="Giannoukos G."/>
            <person name="Goode T."/>
            <person name="Graham J."/>
            <person name="Grandbois E."/>
            <person name="Grewal S."/>
            <person name="Gyaltsen K."/>
            <person name="Hafez N."/>
            <person name="Hagos B."/>
            <person name="Hall J."/>
            <person name="Henson C."/>
            <person name="Hollinger A."/>
            <person name="Honan T."/>
            <person name="Huard M.D."/>
            <person name="Hughes L."/>
            <person name="Hurhula B."/>
            <person name="Husby M.E."/>
            <person name="Kamat A."/>
            <person name="Kanga B."/>
            <person name="Kashin S."/>
            <person name="Khazanovich D."/>
            <person name="Kisner P."/>
            <person name="Lance K."/>
            <person name="Lara M."/>
            <person name="Lee W."/>
            <person name="Lennon N."/>
            <person name="Letendre F."/>
            <person name="LeVine R."/>
            <person name="Lipovsky A."/>
            <person name="Liu X."/>
            <person name="Liu J."/>
            <person name="Liu S."/>
            <person name="Lokyitsang T."/>
            <person name="Lokyitsang Y."/>
            <person name="Lubonja R."/>
            <person name="Lui A."/>
            <person name="MacDonald P."/>
            <person name="Magnisalis V."/>
            <person name="Maru K."/>
            <person name="Matthews C."/>
            <person name="McCusker W."/>
            <person name="McDonough S."/>
            <person name="Mehta T."/>
            <person name="Meldrim J."/>
            <person name="Meneus L."/>
            <person name="Mihai O."/>
            <person name="Mihalev A."/>
            <person name="Mihova T."/>
            <person name="Mittelman R."/>
            <person name="Mlenga V."/>
            <person name="Montmayeur A."/>
            <person name="Mulrain L."/>
            <person name="Navidi A."/>
            <person name="Naylor J."/>
            <person name="Negash T."/>
            <person name="Nguyen T."/>
            <person name="Nguyen N."/>
            <person name="Nicol R."/>
            <person name="Norbu C."/>
            <person name="Norbu N."/>
            <person name="Novod N."/>
            <person name="O'Neill B."/>
            <person name="Osman S."/>
            <person name="Markiewicz E."/>
            <person name="Oyono O.L."/>
            <person name="Patti C."/>
            <person name="Phunkhang P."/>
            <person name="Pierre F."/>
            <person name="Priest M."/>
            <person name="Raghuraman S."/>
            <person name="Rege F."/>
            <person name="Reyes R."/>
            <person name="Rise C."/>
            <person name="Rogov P."/>
            <person name="Ross K."/>
            <person name="Ryan E."/>
            <person name="Settipalli S."/>
            <person name="Shea T."/>
            <person name="Sherpa N."/>
            <person name="Shi L."/>
            <person name="Shih D."/>
            <person name="Sparrow T."/>
            <person name="Spaulding J."/>
            <person name="Stalker J."/>
            <person name="Stange-Thomann N."/>
            <person name="Stavropoulos S."/>
            <person name="Stone C."/>
            <person name="Strader C."/>
            <person name="Tesfaye S."/>
            <person name="Thomson T."/>
            <person name="Thoulutsang Y."/>
            <person name="Thoulutsang D."/>
            <person name="Topham K."/>
            <person name="Topping I."/>
            <person name="Tsamla T."/>
            <person name="Vassiliev H."/>
            <person name="Vo A."/>
            <person name="Wangchuk T."/>
            <person name="Wangdi T."/>
            <person name="Weiand M."/>
            <person name="Wilkinson J."/>
            <person name="Wilson A."/>
            <person name="Yadav S."/>
            <person name="Young G."/>
            <person name="Yu Q."/>
            <person name="Zembek L."/>
            <person name="Zhong D."/>
            <person name="Zimmer A."/>
            <person name="Zwirko Z."/>
            <person name="Jaffe D.B."/>
            <person name="Alvarez P."/>
            <person name="Brockman W."/>
            <person name="Butler J."/>
            <person name="Chin C."/>
            <person name="Gnerre S."/>
            <person name="Grabherr M."/>
            <person name="Kleber M."/>
            <person name="Mauceli E."/>
            <person name="MacCallum I."/>
        </authorList>
    </citation>
    <scope>NUCLEOTIDE SEQUENCE [LARGE SCALE GENOMIC DNA]</scope>
    <source>
        <strain evidence="10">Rob3c / Tucson 14021-0248.25</strain>
    </source>
</reference>
<sequence length="184" mass="19021">MKLFLTVLAVAIACAAAQPEKVKPVPLKDAVLGSGPGSIEGRITNGYPAHEGKVPYIVGLGFSSGSGGWWCGGSIIGNTWVITAAHCTHGASSVTIYYGALWRLQAQYTHTRCVTDDVICSSTPGGKSTCAGDSGGPLVLHDGSKLVGVTSFVAANGCTSGLPDGFTRVTSYLDWIRDHTGISY</sequence>
<dbReference type="PANTHER" id="PTHR24276">
    <property type="entry name" value="POLYSERASE-RELATED"/>
    <property type="match status" value="1"/>
</dbReference>
<keyword evidence="3 6" id="KW-0378">Hydrolase</keyword>
<dbReference type="Gene3D" id="2.40.10.10">
    <property type="entry name" value="Trypsin-like serine proteases"/>
    <property type="match status" value="2"/>
</dbReference>
<evidence type="ECO:0000313" key="10">
    <source>
        <dbReference type="Proteomes" id="UP000001292"/>
    </source>
</evidence>
<dbReference type="PROSITE" id="PS00134">
    <property type="entry name" value="TRYPSIN_HIS"/>
    <property type="match status" value="1"/>
</dbReference>
<dbReference type="InterPro" id="IPR001254">
    <property type="entry name" value="Trypsin_dom"/>
</dbReference>
<dbReference type="OMA" id="NDRYNTY"/>
<dbReference type="InterPro" id="IPR043504">
    <property type="entry name" value="Peptidase_S1_PA_chymotrypsin"/>
</dbReference>
<dbReference type="AlphaFoldDB" id="B4I191"/>
<accession>B4I191</accession>
<dbReference type="PROSITE" id="PS50240">
    <property type="entry name" value="TRYPSIN_DOM"/>
    <property type="match status" value="1"/>
</dbReference>
<dbReference type="MEROPS" id="S01.B10"/>
<feature type="chain" id="PRO_5002806510" evidence="7">
    <location>
        <begin position="18"/>
        <end position="184"/>
    </location>
</feature>
<dbReference type="InterPro" id="IPR018114">
    <property type="entry name" value="TRYPSIN_HIS"/>
</dbReference>
<evidence type="ECO:0000256" key="4">
    <source>
        <dbReference type="ARBA" id="ARBA00022825"/>
    </source>
</evidence>
<dbReference type="GO" id="GO:0006508">
    <property type="term" value="P:proteolysis"/>
    <property type="evidence" value="ECO:0007669"/>
    <property type="project" value="UniProtKB-KW"/>
</dbReference>
<keyword evidence="10" id="KW-1185">Reference proteome</keyword>
<dbReference type="Pfam" id="PF00089">
    <property type="entry name" value="Trypsin"/>
    <property type="match status" value="2"/>
</dbReference>
<dbReference type="STRING" id="7238.B4I191"/>
<gene>
    <name evidence="9" type="primary">Dsec\GM18057</name>
    <name evidence="9" type="ORF">Dsec_GM18057</name>
</gene>
<evidence type="ECO:0000256" key="2">
    <source>
        <dbReference type="ARBA" id="ARBA00022729"/>
    </source>
</evidence>
<evidence type="ECO:0000256" key="3">
    <source>
        <dbReference type="ARBA" id="ARBA00022801"/>
    </source>
</evidence>
<evidence type="ECO:0000256" key="5">
    <source>
        <dbReference type="ARBA" id="ARBA00023157"/>
    </source>
</evidence>
<dbReference type="PROSITE" id="PS00135">
    <property type="entry name" value="TRYPSIN_SER"/>
    <property type="match status" value="1"/>
</dbReference>
<dbReference type="PhylomeDB" id="B4I191"/>
<protein>
    <submittedName>
        <fullName evidence="9">GM18057</fullName>
    </submittedName>
</protein>
<dbReference type="InterPro" id="IPR033116">
    <property type="entry name" value="TRYPSIN_SER"/>
</dbReference>
<dbReference type="EMBL" id="CH480820">
    <property type="protein sequence ID" value="EDW54298.1"/>
    <property type="molecule type" value="Genomic_DNA"/>
</dbReference>